<dbReference type="SUPFAM" id="SSF56425">
    <property type="entry name" value="Succinate dehydrogenase/fumarate reductase flavoprotein, catalytic domain"/>
    <property type="match status" value="1"/>
</dbReference>
<evidence type="ECO:0000313" key="6">
    <source>
        <dbReference type="EMBL" id="KZL65765.1"/>
    </source>
</evidence>
<reference evidence="6 7" key="1">
    <citation type="submission" date="2015-06" db="EMBL/GenBank/DDBJ databases">
        <title>Survival trade-offs in plant roots during colonization by closely related pathogenic and mutualistic fungi.</title>
        <authorList>
            <person name="Hacquard S."/>
            <person name="Kracher B."/>
            <person name="Hiruma K."/>
            <person name="Weinman A."/>
            <person name="Muench P."/>
            <person name="Garrido Oter R."/>
            <person name="Ver Loren van Themaat E."/>
            <person name="Dallerey J.-F."/>
            <person name="Damm U."/>
            <person name="Henrissat B."/>
            <person name="Lespinet O."/>
            <person name="Thon M."/>
            <person name="Kemen E."/>
            <person name="McHardy A.C."/>
            <person name="Schulze-Lefert P."/>
            <person name="O'Connell R.J."/>
        </authorList>
    </citation>
    <scope>NUCLEOTIDE SEQUENCE [LARGE SCALE GENOMIC DNA]</scope>
    <source>
        <strain evidence="6 7">MAFF 238704</strain>
    </source>
</reference>
<dbReference type="InterPro" id="IPR036188">
    <property type="entry name" value="FAD/NAD-bd_sf"/>
</dbReference>
<sequence length="606" mass="64558">MKHEGRAPSITRRDARIRRQLPVQQVTPRCHFHHTRSGKMTAKTVDVLVVGSGAAGLAAAATATRLRLSTLLIEQTDKIGGTTAYSGGTVWIPGNEVARDDGCADRIKDAREYLEGSLDKSGRRGSESSPERVDALLTQGPEMVKFFREMGLKWKTSPIPDYHPDRKGARAAGGRTLDPAPFDAATLKAGRGDLRAAAHTVPAAYFHDFHAFSQPRASAWDFVHVRWLRLRAWARSKVMAEPTYMGRSLVAQLLAICENSPEMGFELKLNTALKGLRGESGAVPVAVVESKGGERSEIHARFGVVLATGGFARCETLRKEHLPHVGTEWTLTQPQGDTGDAMRAAGDAGAATSLLGEAWWIPTMIDPGSGQITIALFELGKPHCIVVDGQGRRVFAEADPYGESGRALYKLCEGGRDAWLVVDAAYRARYALGTLAPGTDPSEAVASGRIHRADTVERLAGQIKAAELATTVDGWNEACERGVDGQFGKGNGAYHRFVGDARAKRPNLGTIAQPPFYAVALRPGDAGTRGGLRTDHNAQVLDMDRKPMKGLYAAGNASASVMGATSLGAGVTLGPAMTFAYIAAHHIWMTSLGEEPRGGGGGAAAA</sequence>
<dbReference type="Pfam" id="PF00890">
    <property type="entry name" value="FAD_binding_2"/>
    <property type="match status" value="1"/>
</dbReference>
<keyword evidence="4" id="KW-0560">Oxidoreductase</keyword>
<dbReference type="GO" id="GO:0008202">
    <property type="term" value="P:steroid metabolic process"/>
    <property type="evidence" value="ECO:0007669"/>
    <property type="project" value="UniProtKB-ARBA"/>
</dbReference>
<dbReference type="EMBL" id="LFIW01002597">
    <property type="protein sequence ID" value="KZL65765.1"/>
    <property type="molecule type" value="Genomic_DNA"/>
</dbReference>
<protein>
    <submittedName>
        <fullName evidence="6">Fad binding domain-containing protein</fullName>
    </submittedName>
</protein>
<feature type="domain" description="FAD-dependent oxidoreductase 2 FAD-binding" evidence="5">
    <location>
        <begin position="46"/>
        <end position="573"/>
    </location>
</feature>
<keyword evidence="2" id="KW-0285">Flavoprotein</keyword>
<dbReference type="PANTHER" id="PTHR43400:SF10">
    <property type="entry name" value="3-OXOSTEROID 1-DEHYDROGENASE"/>
    <property type="match status" value="1"/>
</dbReference>
<proteinExistence type="predicted"/>
<evidence type="ECO:0000259" key="5">
    <source>
        <dbReference type="Pfam" id="PF00890"/>
    </source>
</evidence>
<organism evidence="6 7">
    <name type="scientific">Colletotrichum incanum</name>
    <name type="common">Soybean anthracnose fungus</name>
    <dbReference type="NCBI Taxonomy" id="1573173"/>
    <lineage>
        <taxon>Eukaryota</taxon>
        <taxon>Fungi</taxon>
        <taxon>Dikarya</taxon>
        <taxon>Ascomycota</taxon>
        <taxon>Pezizomycotina</taxon>
        <taxon>Sordariomycetes</taxon>
        <taxon>Hypocreomycetidae</taxon>
        <taxon>Glomerellales</taxon>
        <taxon>Glomerellaceae</taxon>
        <taxon>Colletotrichum</taxon>
        <taxon>Colletotrichum spaethianum species complex</taxon>
    </lineage>
</organism>
<name>A0A166NK58_COLIC</name>
<dbReference type="GO" id="GO:0016491">
    <property type="term" value="F:oxidoreductase activity"/>
    <property type="evidence" value="ECO:0007669"/>
    <property type="project" value="UniProtKB-KW"/>
</dbReference>
<keyword evidence="7" id="KW-1185">Reference proteome</keyword>
<evidence type="ECO:0000256" key="3">
    <source>
        <dbReference type="ARBA" id="ARBA00022827"/>
    </source>
</evidence>
<comment type="cofactor">
    <cofactor evidence="1">
        <name>FAD</name>
        <dbReference type="ChEBI" id="CHEBI:57692"/>
    </cofactor>
</comment>
<dbReference type="InterPro" id="IPR027477">
    <property type="entry name" value="Succ_DH/fumarate_Rdtase_cat_sf"/>
</dbReference>
<dbReference type="Gene3D" id="3.50.50.60">
    <property type="entry name" value="FAD/NAD(P)-binding domain"/>
    <property type="match status" value="2"/>
</dbReference>
<dbReference type="STRING" id="1573173.A0A166NK58"/>
<dbReference type="Proteomes" id="UP000076584">
    <property type="component" value="Unassembled WGS sequence"/>
</dbReference>
<dbReference type="PANTHER" id="PTHR43400">
    <property type="entry name" value="FUMARATE REDUCTASE"/>
    <property type="match status" value="1"/>
</dbReference>
<evidence type="ECO:0000256" key="1">
    <source>
        <dbReference type="ARBA" id="ARBA00001974"/>
    </source>
</evidence>
<comment type="caution">
    <text evidence="6">The sequence shown here is derived from an EMBL/GenBank/DDBJ whole genome shotgun (WGS) entry which is preliminary data.</text>
</comment>
<dbReference type="InterPro" id="IPR003953">
    <property type="entry name" value="FAD-dep_OxRdtase_2_FAD-bd"/>
</dbReference>
<accession>A0A166NK58</accession>
<gene>
    <name evidence="6" type="ORF">CI238_12384</name>
</gene>
<evidence type="ECO:0000256" key="2">
    <source>
        <dbReference type="ARBA" id="ARBA00022630"/>
    </source>
</evidence>
<evidence type="ECO:0000313" key="7">
    <source>
        <dbReference type="Proteomes" id="UP000076584"/>
    </source>
</evidence>
<dbReference type="AlphaFoldDB" id="A0A166NK58"/>
<keyword evidence="3" id="KW-0274">FAD</keyword>
<evidence type="ECO:0000256" key="4">
    <source>
        <dbReference type="ARBA" id="ARBA00023002"/>
    </source>
</evidence>
<dbReference type="SUPFAM" id="SSF51905">
    <property type="entry name" value="FAD/NAD(P)-binding domain"/>
    <property type="match status" value="1"/>
</dbReference>
<dbReference type="InterPro" id="IPR050315">
    <property type="entry name" value="FAD-oxidoreductase_2"/>
</dbReference>